<accession>A0A3N5CDH1</accession>
<evidence type="ECO:0000313" key="2">
    <source>
        <dbReference type="Proteomes" id="UP000277108"/>
    </source>
</evidence>
<name>A0A3N5CDH1_9BACL</name>
<dbReference type="Pfam" id="PF08838">
    <property type="entry name" value="DUF1811"/>
    <property type="match status" value="1"/>
</dbReference>
<dbReference type="SUPFAM" id="SSF101697">
    <property type="entry name" value="Hypothetical protein YfhH"/>
    <property type="match status" value="1"/>
</dbReference>
<organism evidence="1 2">
    <name type="scientific">Abyssicoccus albus</name>
    <dbReference type="NCBI Taxonomy" id="1817405"/>
    <lineage>
        <taxon>Bacteria</taxon>
        <taxon>Bacillati</taxon>
        <taxon>Bacillota</taxon>
        <taxon>Bacilli</taxon>
        <taxon>Bacillales</taxon>
        <taxon>Abyssicoccaceae</taxon>
    </lineage>
</organism>
<evidence type="ECO:0000313" key="1">
    <source>
        <dbReference type="EMBL" id="RPF55141.1"/>
    </source>
</evidence>
<dbReference type="AlphaFoldDB" id="A0A3N5CDH1"/>
<dbReference type="Gene3D" id="1.10.287.880">
    <property type="entry name" value="Hypothetical protein YfhH domain"/>
    <property type="match status" value="1"/>
</dbReference>
<reference evidence="1 2" key="1">
    <citation type="submission" date="2018-11" db="EMBL/GenBank/DDBJ databases">
        <title>Genomic Encyclopedia of Type Strains, Phase IV (KMG-IV): sequencing the most valuable type-strain genomes for metagenomic binning, comparative biology and taxonomic classification.</title>
        <authorList>
            <person name="Goeker M."/>
        </authorList>
    </citation>
    <scope>NUCLEOTIDE SEQUENCE [LARGE SCALE GENOMIC DNA]</scope>
    <source>
        <strain evidence="1 2">DSM 29158</strain>
    </source>
</reference>
<proteinExistence type="predicted"/>
<comment type="caution">
    <text evidence="1">The sequence shown here is derived from an EMBL/GenBank/DDBJ whole genome shotgun (WGS) entry which is preliminary data.</text>
</comment>
<dbReference type="InterPro" id="IPR036289">
    <property type="entry name" value="YfhH"/>
</dbReference>
<dbReference type="Proteomes" id="UP000277108">
    <property type="component" value="Unassembled WGS sequence"/>
</dbReference>
<dbReference type="EMBL" id="RKRK01000004">
    <property type="protein sequence ID" value="RPF55141.1"/>
    <property type="molecule type" value="Genomic_DNA"/>
</dbReference>
<dbReference type="Gene3D" id="2.30.30.340">
    <property type="entry name" value="Hypothetical protein YfhH like domains"/>
    <property type="match status" value="1"/>
</dbReference>
<dbReference type="InterPro" id="IPR014938">
    <property type="entry name" value="YfhH-like"/>
</dbReference>
<gene>
    <name evidence="1" type="ORF">EDD62_1465</name>
</gene>
<sequence length="99" mass="11675">MNEMTEDELNELIKSLYEKARKAEMAGIMNEYEVYVRKVMIAKSYLVDESKIDLHKIYQLKDTDEYFKVEYLKGIFAWGYRIRGNGEEEGLPVAILKID</sequence>
<protein>
    <submittedName>
        <fullName evidence="1">Uncharacterized protein DUF1811</fullName>
    </submittedName>
</protein>
<keyword evidence="2" id="KW-1185">Reference proteome</keyword>